<dbReference type="Pfam" id="PF10557">
    <property type="entry name" value="Cullin_Nedd8"/>
    <property type="match status" value="1"/>
</dbReference>
<dbReference type="GO" id="GO:0031625">
    <property type="term" value="F:ubiquitin protein ligase binding"/>
    <property type="evidence" value="ECO:0007669"/>
    <property type="project" value="InterPro"/>
</dbReference>
<evidence type="ECO:0000259" key="6">
    <source>
        <dbReference type="PROSITE" id="PS50069"/>
    </source>
</evidence>
<dbReference type="InterPro" id="IPR059120">
    <property type="entry name" value="Cullin-like_AB"/>
</dbReference>
<evidence type="ECO:0000256" key="4">
    <source>
        <dbReference type="PROSITE-ProRule" id="PRU00330"/>
    </source>
</evidence>
<dbReference type="EMBL" id="JASFZW010000008">
    <property type="protein sequence ID" value="KAK2076784.1"/>
    <property type="molecule type" value="Genomic_DNA"/>
</dbReference>
<keyword evidence="2" id="KW-1017">Isopeptide bond</keyword>
<keyword evidence="3" id="KW-0832">Ubl conjugation</keyword>
<proteinExistence type="inferred from homology"/>
<dbReference type="Gene3D" id="1.10.10.10">
    <property type="entry name" value="Winged helix-like DNA-binding domain superfamily/Winged helix DNA-binding domain"/>
    <property type="match status" value="1"/>
</dbReference>
<protein>
    <recommendedName>
        <fullName evidence="6">Cullin family profile domain-containing protein</fullName>
    </recommendedName>
</protein>
<dbReference type="InterPro" id="IPR045093">
    <property type="entry name" value="Cullin"/>
</dbReference>
<dbReference type="SUPFAM" id="SSF46785">
    <property type="entry name" value="Winged helix' DNA-binding domain"/>
    <property type="match status" value="1"/>
</dbReference>
<dbReference type="InterPro" id="IPR001373">
    <property type="entry name" value="Cullin_N"/>
</dbReference>
<dbReference type="InterPro" id="IPR019559">
    <property type="entry name" value="Cullin_neddylation_domain"/>
</dbReference>
<evidence type="ECO:0000313" key="7">
    <source>
        <dbReference type="EMBL" id="KAK2076784.1"/>
    </source>
</evidence>
<dbReference type="Gene3D" id="3.30.230.130">
    <property type="entry name" value="Cullin, Chain C, Domain 2"/>
    <property type="match status" value="1"/>
</dbReference>
<dbReference type="AlphaFoldDB" id="A0AAD9MGF5"/>
<dbReference type="FunFam" id="1.10.10.10:FF:000014">
    <property type="entry name" value="Cullin 1"/>
    <property type="match status" value="1"/>
</dbReference>
<dbReference type="SUPFAM" id="SSF75632">
    <property type="entry name" value="Cullin homology domain"/>
    <property type="match status" value="1"/>
</dbReference>
<dbReference type="GO" id="GO:0006511">
    <property type="term" value="P:ubiquitin-dependent protein catabolic process"/>
    <property type="evidence" value="ECO:0007669"/>
    <property type="project" value="InterPro"/>
</dbReference>
<feature type="domain" description="Cullin family profile" evidence="6">
    <location>
        <begin position="363"/>
        <end position="595"/>
    </location>
</feature>
<sequence length="720" mass="81744">MSKLERPIGLEEGWQTMADGISKLKRLLEGESTEPPHDYSEQLYLRYRSSLEAYVSERVLPSLEGLEGAALLRQLCRRWDNHALMVRWMSRIFSYLDRYYVQRHNLHGTRDAGLLVWRDQALLALVEREREGEGADAPLLKATLATYQEVGMGTLAAYEADFEQVFLKRTAEYYRSLGARWLEACSTPEYLARVEATLSSEEARVNAYLHVSTRPKLLHAVETELIKAHSAALLEREGSGCAALLRDARTDDLTRLYRVFNRIPHGLDPVAIIFREHVERQGLDAVRAATEAAGARQAKEREAGRAARDGAAAPEHVFIKAAIDLHERYYRYVESYFGNASLFHKSLKEAFETFCNKLVGRVPVAEAMASYCDALLRKGSAAEKLTDEEVERQLDRVVKLLAYVSDKDVFSENYRTRLSKRLLGSHASSEDLEKGVLVRLKQQCGTQFTSKMEGMLQDLSLAKQKEEAFEAWLARGQGAAPPIDLAVTVLTTGFWPSFKQLDLNLPEEMVRSQDVFNQFHDEHTKKARRLTWQLSQGTVHVRAQFDKMYELVMTPPQAVILALFNEAEGELAYADIQSQTRIPGEDLDRLLASLTFAKHKLLVKSPLSKTVSPNDAFAVNAKFTDRMRRIKIAAPVLDQRRKVTEEINNDRQLAVQAALVRIMKSRKKLGHQQLIAEVVTQLQKMFSADVKLVKRSIEQLIDREFLERSPDDPSVYVYLA</sequence>
<dbReference type="PROSITE" id="PS50069">
    <property type="entry name" value="CULLIN_2"/>
    <property type="match status" value="1"/>
</dbReference>
<comment type="similarity">
    <text evidence="1 4 5">Belongs to the cullin family.</text>
</comment>
<evidence type="ECO:0000313" key="8">
    <source>
        <dbReference type="Proteomes" id="UP001255856"/>
    </source>
</evidence>
<dbReference type="SMART" id="SM00884">
    <property type="entry name" value="Cullin_Nedd8"/>
    <property type="match status" value="1"/>
</dbReference>
<dbReference type="SMART" id="SM00182">
    <property type="entry name" value="CULLIN"/>
    <property type="match status" value="1"/>
</dbReference>
<dbReference type="FunFam" id="1.20.1310.10:FF:000002">
    <property type="entry name" value="cullin-3 isoform X1"/>
    <property type="match status" value="1"/>
</dbReference>
<name>A0AAD9MGF5_PROWI</name>
<dbReference type="Proteomes" id="UP001255856">
    <property type="component" value="Unassembled WGS sequence"/>
</dbReference>
<dbReference type="FunFam" id="1.20.1310.10:FF:000001">
    <property type="entry name" value="Cullin 3"/>
    <property type="match status" value="1"/>
</dbReference>
<evidence type="ECO:0000256" key="1">
    <source>
        <dbReference type="ARBA" id="ARBA00006019"/>
    </source>
</evidence>
<dbReference type="InterPro" id="IPR036390">
    <property type="entry name" value="WH_DNA-bd_sf"/>
</dbReference>
<dbReference type="SUPFAM" id="SSF74788">
    <property type="entry name" value="Cullin repeat-like"/>
    <property type="match status" value="1"/>
</dbReference>
<keyword evidence="8" id="KW-1185">Reference proteome</keyword>
<evidence type="ECO:0000256" key="3">
    <source>
        <dbReference type="ARBA" id="ARBA00022843"/>
    </source>
</evidence>
<comment type="caution">
    <text evidence="7">The sequence shown here is derived from an EMBL/GenBank/DDBJ whole genome shotgun (WGS) entry which is preliminary data.</text>
</comment>
<dbReference type="PANTHER" id="PTHR11932">
    <property type="entry name" value="CULLIN"/>
    <property type="match status" value="1"/>
</dbReference>
<dbReference type="Pfam" id="PF26557">
    <property type="entry name" value="Cullin_AB"/>
    <property type="match status" value="1"/>
</dbReference>
<dbReference type="InterPro" id="IPR036317">
    <property type="entry name" value="Cullin_homology_sf"/>
</dbReference>
<evidence type="ECO:0000256" key="2">
    <source>
        <dbReference type="ARBA" id="ARBA00022499"/>
    </source>
</evidence>
<evidence type="ECO:0000256" key="5">
    <source>
        <dbReference type="RuleBase" id="RU003829"/>
    </source>
</evidence>
<dbReference type="InterPro" id="IPR016158">
    <property type="entry name" value="Cullin_homology"/>
</dbReference>
<accession>A0AAD9MGF5</accession>
<reference evidence="7" key="1">
    <citation type="submission" date="2021-01" db="EMBL/GenBank/DDBJ databases">
        <authorList>
            <person name="Eckstrom K.M.E."/>
        </authorList>
    </citation>
    <scope>NUCLEOTIDE SEQUENCE</scope>
    <source>
        <strain evidence="7">UVCC 0001</strain>
    </source>
</reference>
<dbReference type="InterPro" id="IPR016159">
    <property type="entry name" value="Cullin_repeat-like_dom_sf"/>
</dbReference>
<gene>
    <name evidence="7" type="ORF">QBZ16_005010</name>
</gene>
<dbReference type="Gene3D" id="1.20.1310.10">
    <property type="entry name" value="Cullin Repeats"/>
    <property type="match status" value="4"/>
</dbReference>
<dbReference type="InterPro" id="IPR036388">
    <property type="entry name" value="WH-like_DNA-bd_sf"/>
</dbReference>
<dbReference type="Pfam" id="PF00888">
    <property type="entry name" value="Cullin"/>
    <property type="match status" value="1"/>
</dbReference>
<organism evidence="7 8">
    <name type="scientific">Prototheca wickerhamii</name>
    <dbReference type="NCBI Taxonomy" id="3111"/>
    <lineage>
        <taxon>Eukaryota</taxon>
        <taxon>Viridiplantae</taxon>
        <taxon>Chlorophyta</taxon>
        <taxon>core chlorophytes</taxon>
        <taxon>Trebouxiophyceae</taxon>
        <taxon>Chlorellales</taxon>
        <taxon>Chlorellaceae</taxon>
        <taxon>Prototheca</taxon>
    </lineage>
</organism>